<accession>A0A7W5FIQ4</accession>
<sequence length="77" mass="8914">MADAPITGLVVRILLRVRRFFCDNPECRSKTFVEQVDGLTRRWSRMSEELRQMLTAIAYSHALPRCTTTAPFRQADI</sequence>
<evidence type="ECO:0000313" key="1">
    <source>
        <dbReference type="EMBL" id="MBB3099926.1"/>
    </source>
</evidence>
<keyword evidence="2" id="KW-1185">Reference proteome</keyword>
<organism evidence="1 2">
    <name type="scientific">Actinoplanes campanulatus</name>
    <dbReference type="NCBI Taxonomy" id="113559"/>
    <lineage>
        <taxon>Bacteria</taxon>
        <taxon>Bacillati</taxon>
        <taxon>Actinomycetota</taxon>
        <taxon>Actinomycetes</taxon>
        <taxon>Micromonosporales</taxon>
        <taxon>Micromonosporaceae</taxon>
        <taxon>Actinoplanes</taxon>
    </lineage>
</organism>
<dbReference type="EMBL" id="JACHXF010000021">
    <property type="protein sequence ID" value="MBB3099926.1"/>
    <property type="molecule type" value="Genomic_DNA"/>
</dbReference>
<dbReference type="RefSeq" id="WP_229795709.1">
    <property type="nucleotide sequence ID" value="NZ_BMPW01000034.1"/>
</dbReference>
<dbReference type="AlphaFoldDB" id="A0A7W5FIQ4"/>
<gene>
    <name evidence="1" type="ORF">FHR83_007642</name>
</gene>
<evidence type="ECO:0000313" key="2">
    <source>
        <dbReference type="Proteomes" id="UP000590749"/>
    </source>
</evidence>
<protein>
    <recommendedName>
        <fullName evidence="3">Zinc-finger of transposase IS204/IS1001/IS1096/IS1165</fullName>
    </recommendedName>
</protein>
<name>A0A7W5FIQ4_9ACTN</name>
<proteinExistence type="predicted"/>
<evidence type="ECO:0008006" key="3">
    <source>
        <dbReference type="Google" id="ProtNLM"/>
    </source>
</evidence>
<dbReference type="Proteomes" id="UP000590749">
    <property type="component" value="Unassembled WGS sequence"/>
</dbReference>
<comment type="caution">
    <text evidence="1">The sequence shown here is derived from an EMBL/GenBank/DDBJ whole genome shotgun (WGS) entry which is preliminary data.</text>
</comment>
<reference evidence="1 2" key="1">
    <citation type="submission" date="2020-08" db="EMBL/GenBank/DDBJ databases">
        <title>Genomic Encyclopedia of Type Strains, Phase III (KMG-III): the genomes of soil and plant-associated and newly described type strains.</title>
        <authorList>
            <person name="Whitman W."/>
        </authorList>
    </citation>
    <scope>NUCLEOTIDE SEQUENCE [LARGE SCALE GENOMIC DNA]</scope>
    <source>
        <strain evidence="1 2">CECT 3287</strain>
    </source>
</reference>